<name>A0A8J3D781_9BACT</name>
<dbReference type="Pfam" id="PF13692">
    <property type="entry name" value="Glyco_trans_1_4"/>
    <property type="match status" value="1"/>
</dbReference>
<proteinExistence type="predicted"/>
<evidence type="ECO:0000313" key="2">
    <source>
        <dbReference type="Proteomes" id="UP000642829"/>
    </source>
</evidence>
<gene>
    <name evidence="1" type="ORF">GCM10007047_03790</name>
</gene>
<comment type="caution">
    <text evidence="1">The sequence shown here is derived from an EMBL/GenBank/DDBJ whole genome shotgun (WGS) entry which is preliminary data.</text>
</comment>
<dbReference type="Gene3D" id="3.40.50.2000">
    <property type="entry name" value="Glycogen Phosphorylase B"/>
    <property type="match status" value="2"/>
</dbReference>
<keyword evidence="1" id="KW-0808">Transferase</keyword>
<dbReference type="RefSeq" id="WP_189511303.1">
    <property type="nucleotide sequence ID" value="NZ_BMXG01000002.1"/>
</dbReference>
<dbReference type="GO" id="GO:0016740">
    <property type="term" value="F:transferase activity"/>
    <property type="evidence" value="ECO:0007669"/>
    <property type="project" value="UniProtKB-KW"/>
</dbReference>
<keyword evidence="2" id="KW-1185">Reference proteome</keyword>
<reference evidence="1" key="2">
    <citation type="submission" date="2020-09" db="EMBL/GenBank/DDBJ databases">
        <authorList>
            <person name="Sun Q."/>
            <person name="Kim S."/>
        </authorList>
    </citation>
    <scope>NUCLEOTIDE SEQUENCE</scope>
    <source>
        <strain evidence="1">KCTC 12870</strain>
    </source>
</reference>
<protein>
    <submittedName>
        <fullName evidence="1">Glycosyl transferase family 1</fullName>
    </submittedName>
</protein>
<dbReference type="Proteomes" id="UP000642829">
    <property type="component" value="Unassembled WGS sequence"/>
</dbReference>
<reference evidence="1" key="1">
    <citation type="journal article" date="2014" name="Int. J. Syst. Evol. Microbiol.">
        <title>Complete genome sequence of Corynebacterium casei LMG S-19264T (=DSM 44701T), isolated from a smear-ripened cheese.</title>
        <authorList>
            <consortium name="US DOE Joint Genome Institute (JGI-PGF)"/>
            <person name="Walter F."/>
            <person name="Albersmeier A."/>
            <person name="Kalinowski J."/>
            <person name="Ruckert C."/>
        </authorList>
    </citation>
    <scope>NUCLEOTIDE SEQUENCE</scope>
    <source>
        <strain evidence="1">KCTC 12870</strain>
    </source>
</reference>
<sequence>MKVVHITKFRNGGAGVAAYRTHQALRQLGVDSTFAALDCGTNVAEGIKQLPKRYLRFHERALFKFNIAATKDASHQQFMRRQNTDVFYSSIEADYDLLSVPFIAQADIINLHWTSGILDWPTFFKNAPCPIVWTFHDMHTFLGGFHYSIDLERAPQSLQKQNESVITQQRNLLRTPSNLTCVSPSEWLNTEAAASTGLQPTQHKVIANGLNTDVFRPLQQTFAREALGLPTEGKILAFVAENIDDYRKGGDLLHTALTSKPLPEDWSIAVAGKGALPDGLGKVHRLGSIQDERLMAILYNAADLFVLPSRQDNLPNVISEALCCGLPVISFAVGGIPEMINNDEDGILVSEIDANALVNALHQAMSQKFDREAISHRARIRYASAVAAQQYASLYQQI</sequence>
<dbReference type="PANTHER" id="PTHR12526:SF637">
    <property type="entry name" value="GLYCOSYLTRANSFERASE EPSF-RELATED"/>
    <property type="match status" value="1"/>
</dbReference>
<evidence type="ECO:0000313" key="1">
    <source>
        <dbReference type="EMBL" id="GHB92044.1"/>
    </source>
</evidence>
<dbReference type="AlphaFoldDB" id="A0A8J3D781"/>
<organism evidence="1 2">
    <name type="scientific">Cerasicoccus arenae</name>
    <dbReference type="NCBI Taxonomy" id="424488"/>
    <lineage>
        <taxon>Bacteria</taxon>
        <taxon>Pseudomonadati</taxon>
        <taxon>Verrucomicrobiota</taxon>
        <taxon>Opitutia</taxon>
        <taxon>Puniceicoccales</taxon>
        <taxon>Cerasicoccaceae</taxon>
        <taxon>Cerasicoccus</taxon>
    </lineage>
</organism>
<accession>A0A8J3D781</accession>
<dbReference type="EMBL" id="BMXG01000002">
    <property type="protein sequence ID" value="GHB92044.1"/>
    <property type="molecule type" value="Genomic_DNA"/>
</dbReference>
<dbReference type="PANTHER" id="PTHR12526">
    <property type="entry name" value="GLYCOSYLTRANSFERASE"/>
    <property type="match status" value="1"/>
</dbReference>
<dbReference type="SUPFAM" id="SSF53756">
    <property type="entry name" value="UDP-Glycosyltransferase/glycogen phosphorylase"/>
    <property type="match status" value="1"/>
</dbReference>